<dbReference type="PANTHER" id="PTHR35871:SF1">
    <property type="entry name" value="CXC1-LIKE CYSTEINE CLUSTER ASSOCIATED WITH KDZ TRANSPOSASES DOMAIN-CONTAINING PROTEIN"/>
    <property type="match status" value="1"/>
</dbReference>
<name>A0A284QKL7_ARMOS</name>
<dbReference type="AlphaFoldDB" id="A0A284QKL7"/>
<dbReference type="Gene3D" id="3.30.420.10">
    <property type="entry name" value="Ribonuclease H-like superfamily/Ribonuclease H"/>
    <property type="match status" value="1"/>
</dbReference>
<protein>
    <submittedName>
        <fullName evidence="1">Uncharacterized protein</fullName>
    </submittedName>
</protein>
<dbReference type="GO" id="GO:0003676">
    <property type="term" value="F:nucleic acid binding"/>
    <property type="evidence" value="ECO:0007669"/>
    <property type="project" value="InterPro"/>
</dbReference>
<evidence type="ECO:0000313" key="1">
    <source>
        <dbReference type="EMBL" id="SJK97026.1"/>
    </source>
</evidence>
<reference evidence="2" key="1">
    <citation type="journal article" date="2017" name="Nat. Ecol. Evol.">
        <title>Genome expansion and lineage-specific genetic innovations in the forest pathogenic fungi Armillaria.</title>
        <authorList>
            <person name="Sipos G."/>
            <person name="Prasanna A.N."/>
            <person name="Walter M.C."/>
            <person name="O'Connor E."/>
            <person name="Balint B."/>
            <person name="Krizsan K."/>
            <person name="Kiss B."/>
            <person name="Hess J."/>
            <person name="Varga T."/>
            <person name="Slot J."/>
            <person name="Riley R."/>
            <person name="Boka B."/>
            <person name="Rigling D."/>
            <person name="Barry K."/>
            <person name="Lee J."/>
            <person name="Mihaltcheva S."/>
            <person name="LaButti K."/>
            <person name="Lipzen A."/>
            <person name="Waldron R."/>
            <person name="Moloney N.M."/>
            <person name="Sperisen C."/>
            <person name="Kredics L."/>
            <person name="Vagvoelgyi C."/>
            <person name="Patrignani A."/>
            <person name="Fitzpatrick D."/>
            <person name="Nagy I."/>
            <person name="Doyle S."/>
            <person name="Anderson J.B."/>
            <person name="Grigoriev I.V."/>
            <person name="Gueldener U."/>
            <person name="Muensterkoetter M."/>
            <person name="Nagy L.G."/>
        </authorList>
    </citation>
    <scope>NUCLEOTIDE SEQUENCE [LARGE SCALE GENOMIC DNA]</scope>
    <source>
        <strain evidence="2">C18/9</strain>
    </source>
</reference>
<dbReference type="InterPro" id="IPR036397">
    <property type="entry name" value="RNaseH_sf"/>
</dbReference>
<gene>
    <name evidence="1" type="ORF">ARMOST_00275</name>
</gene>
<organism evidence="1 2">
    <name type="scientific">Armillaria ostoyae</name>
    <name type="common">Armillaria root rot fungus</name>
    <dbReference type="NCBI Taxonomy" id="47428"/>
    <lineage>
        <taxon>Eukaryota</taxon>
        <taxon>Fungi</taxon>
        <taxon>Dikarya</taxon>
        <taxon>Basidiomycota</taxon>
        <taxon>Agaricomycotina</taxon>
        <taxon>Agaricomycetes</taxon>
        <taxon>Agaricomycetidae</taxon>
        <taxon>Agaricales</taxon>
        <taxon>Marasmiineae</taxon>
        <taxon>Physalacriaceae</taxon>
        <taxon>Armillaria</taxon>
    </lineage>
</organism>
<dbReference type="PANTHER" id="PTHR35871">
    <property type="entry name" value="EXPRESSED PROTEIN"/>
    <property type="match status" value="1"/>
</dbReference>
<evidence type="ECO:0000313" key="2">
    <source>
        <dbReference type="Proteomes" id="UP000219338"/>
    </source>
</evidence>
<sequence length="662" mass="75251">MPLVHNRANVPLPANICHGHFNANSSSPDVPHGAPTHSYHDYILSKPSRPSRKVVIEEDNESVLAFRSGNKGTMLDDSASSDGAESDMEDIEIEIALPIGTRTPPPTPVTEVNPFEDAFTAASRRDGKMQEAPSINVALAALKDLHDTLYPPRDNGKGHKKMDTDPFQRVRMEGMQSLLALYTDSRSMTYGKWVASSLQAAVTLLRGTYCARILRKLVRQYILDRTLLPLNPYGNWNETMLVNEDLAQDINLHLQELGKDITAAKVVLFLARPDIKEKHGITKKISLRTAQRYLHALGYRWQEAKKGQYVDGHERADVVWDRDKVFIPKIKELRHRMQIFDKDGKPIDGVRPDGKRIVLWFHDESIFYAHDRRRKSWYHIAEPAKPYRKGEGASLMIADFFSADFGWLQSADGKRSACRVMKPGKNRDRYFTTDDIISQANEAMDILSDFGDDIEHVFIYDNATTHKKRADDEISARKMPRNTPPPGKNWLVDVTLRDDHGKPVHKPDGSYEKVKIRMKDATFNDAPQPLYFPEDHPRAGVFKGMATILQERGFSMEYIKTKKAECKGFKCASPAEDCCCRRILFNQPDFANVKSFLEVICEARGVQIIFLPKFHCELNPIEQCWGYAKRLYQLNPESSREDALEKNALAALGEIPIVSMRR</sequence>
<dbReference type="Proteomes" id="UP000219338">
    <property type="component" value="Unassembled WGS sequence"/>
</dbReference>
<dbReference type="EMBL" id="FUEG01000001">
    <property type="protein sequence ID" value="SJK97026.1"/>
    <property type="molecule type" value="Genomic_DNA"/>
</dbReference>
<accession>A0A284QKL7</accession>
<keyword evidence="2" id="KW-1185">Reference proteome</keyword>
<proteinExistence type="predicted"/>
<dbReference type="OMA" id="FKGMATI"/>
<dbReference type="OrthoDB" id="10044727at2759"/>